<dbReference type="AlphaFoldDB" id="F8NFS8"/>
<dbReference type="EMBL" id="GL945428">
    <property type="protein sequence ID" value="EGO30898.1"/>
    <property type="molecule type" value="Genomic_DNA"/>
</dbReference>
<protein>
    <submittedName>
        <fullName evidence="1">Uncharacterized protein</fullName>
    </submittedName>
</protein>
<dbReference type="HOGENOM" id="CLU_006344_10_3_1"/>
<sequence>MSGYIYDKGSNMLEDIEAELDALEVAQHVFANPVFAQHMMFDPKEVYEGIQRQYGEFMTANHAFELQNNYPEGATMMPIILASDKTGVMRVTGNLDMHPTFLTIGNIALDVRMKATLQAWRCVAFIPTPKFNVHPDFQGILHAHLWHKCMDKVCVNLKIAAKVGTFISDPFGLVQYVFTPLVAYQADLLEQQLIACVAKNSSPVSLAMLEFFGDPRPHSPCTGSYTLKQIYDISKKVNPWQVGQFQTAAKAVGLSGVQQPFWRDWHLAKPSKSLTPEILHTCHKFFFDHILMWCKSMLGNDELDTRYKSYHKRISFCHFTKGASHIKQMTGRDHCDIQRTIVPTIASAASNNAVHSIHGLIDLFYLAQNPTHTPTSIDHMMNALAKFHHYKDAILEAEARRGKKGTIDNFHIPKLKLMQSFARAHTFQKTNHQKDFIAQSVRELDRLEKICQFKLYTLLRSHKHNFINAVIQAETEEVQAVQDETTDLDPEYAWLSRVVKAENI</sequence>
<accession>F8NFS8</accession>
<dbReference type="GeneID" id="18812526"/>
<dbReference type="Pfam" id="PF18759">
    <property type="entry name" value="Plavaka"/>
    <property type="match status" value="1"/>
</dbReference>
<dbReference type="Proteomes" id="UP000008064">
    <property type="component" value="Unassembled WGS sequence"/>
</dbReference>
<dbReference type="RefSeq" id="XP_007312782.1">
    <property type="nucleotide sequence ID" value="XM_007312720.1"/>
</dbReference>
<proteinExistence type="predicted"/>
<reference evidence="1" key="1">
    <citation type="submission" date="2011-04" db="EMBL/GenBank/DDBJ databases">
        <title>Evolution of plant cell wall degrading machinery underlies the functional diversity of forest fungi.</title>
        <authorList>
            <consortium name="US DOE Joint Genome Institute (JGI-PGF)"/>
            <person name="Eastwood D.C."/>
            <person name="Floudas D."/>
            <person name="Binder M."/>
            <person name="Majcherczyk A."/>
            <person name="Schneider P."/>
            <person name="Aerts A."/>
            <person name="Asiegbu F.O."/>
            <person name="Baker S.E."/>
            <person name="Barry K."/>
            <person name="Bendiksby M."/>
            <person name="Blumentritt M."/>
            <person name="Coutinho P.M."/>
            <person name="Cullen D."/>
            <person name="Cullen D."/>
            <person name="Gathman A."/>
            <person name="Goodell B."/>
            <person name="Henrissat B."/>
            <person name="Ihrmark K."/>
            <person name="Kauserud H."/>
            <person name="Kohler A."/>
            <person name="LaButti K."/>
            <person name="Lapidus A."/>
            <person name="Lavin J.L."/>
            <person name="Lee Y.-H."/>
            <person name="Lindquist E."/>
            <person name="Lilly W."/>
            <person name="Lucas S."/>
            <person name="Morin E."/>
            <person name="Murat C."/>
            <person name="Oguiza J.A."/>
            <person name="Park J."/>
            <person name="Pisabarro A.G."/>
            <person name="Riley R."/>
            <person name="Rosling A."/>
            <person name="Salamov A."/>
            <person name="Schmidt O."/>
            <person name="Schmutz J."/>
            <person name="Skrede I."/>
            <person name="Stenlid J."/>
            <person name="Wiebenga A."/>
            <person name="Xie X."/>
            <person name="Kues U."/>
            <person name="Hibbett D.S."/>
            <person name="Hoffmeister D."/>
            <person name="Hogberg N."/>
            <person name="Martin F."/>
            <person name="Grigoriev I.V."/>
            <person name="Watkinson S.C."/>
        </authorList>
    </citation>
    <scope>NUCLEOTIDE SEQUENCE</scope>
    <source>
        <strain evidence="1">S7.9</strain>
    </source>
</reference>
<organism>
    <name type="scientific">Serpula lacrymans var. lacrymans (strain S7.9)</name>
    <name type="common">Dry rot fungus</name>
    <dbReference type="NCBI Taxonomy" id="578457"/>
    <lineage>
        <taxon>Eukaryota</taxon>
        <taxon>Fungi</taxon>
        <taxon>Dikarya</taxon>
        <taxon>Basidiomycota</taxon>
        <taxon>Agaricomycotina</taxon>
        <taxon>Agaricomycetes</taxon>
        <taxon>Agaricomycetidae</taxon>
        <taxon>Boletales</taxon>
        <taxon>Coniophorineae</taxon>
        <taxon>Serpulaceae</taxon>
        <taxon>Serpula</taxon>
    </lineage>
</organism>
<evidence type="ECO:0000313" key="1">
    <source>
        <dbReference type="EMBL" id="EGO30898.1"/>
    </source>
</evidence>
<dbReference type="OrthoDB" id="2688393at2759"/>
<name>F8NFS8_SERL9</name>
<dbReference type="InterPro" id="IPR041078">
    <property type="entry name" value="Plavaka"/>
</dbReference>
<dbReference type="KEGG" id="sla:SERLADRAFT_404869"/>
<gene>
    <name evidence="1" type="ORF">SERLADRAFT_404869</name>
</gene>